<keyword evidence="7 9" id="KW-1133">Transmembrane helix</keyword>
<comment type="function">
    <text evidence="9 10">This protein specifically catalyzes the removal of signal peptides from prolipoproteins.</text>
</comment>
<evidence type="ECO:0000256" key="6">
    <source>
        <dbReference type="ARBA" id="ARBA00022801"/>
    </source>
</evidence>
<reference evidence="13" key="1">
    <citation type="journal article" date="2019" name="Int. J. Syst. Evol. Microbiol.">
        <title>The Global Catalogue of Microorganisms (GCM) 10K type strain sequencing project: providing services to taxonomists for standard genome sequencing and annotation.</title>
        <authorList>
            <consortium name="The Broad Institute Genomics Platform"/>
            <consortium name="The Broad Institute Genome Sequencing Center for Infectious Disease"/>
            <person name="Wu L."/>
            <person name="Ma J."/>
        </authorList>
    </citation>
    <scope>NUCLEOTIDE SEQUENCE [LARGE SCALE GENOMIC DNA]</scope>
    <source>
        <strain evidence="13">CCUG 54939</strain>
    </source>
</reference>
<feature type="active site" evidence="9">
    <location>
        <position position="124"/>
    </location>
</feature>
<name>A0ABV8CLD6_9GAMM</name>
<protein>
    <recommendedName>
        <fullName evidence="9">Lipoprotein signal peptidase</fullName>
        <ecNumber evidence="9">3.4.23.36</ecNumber>
    </recommendedName>
    <alternativeName>
        <fullName evidence="9">Prolipoprotein signal peptidase</fullName>
    </alternativeName>
    <alternativeName>
        <fullName evidence="9">Signal peptidase II</fullName>
        <shortName evidence="9">SPase II</shortName>
    </alternativeName>
</protein>
<feature type="transmembrane region" description="Helical" evidence="9">
    <location>
        <begin position="134"/>
        <end position="154"/>
    </location>
</feature>
<evidence type="ECO:0000313" key="13">
    <source>
        <dbReference type="Proteomes" id="UP001595692"/>
    </source>
</evidence>
<comment type="pathway">
    <text evidence="9">Protein modification; lipoprotein biosynthesis (signal peptide cleavage).</text>
</comment>
<keyword evidence="13" id="KW-1185">Reference proteome</keyword>
<feature type="active site" evidence="9">
    <location>
        <position position="142"/>
    </location>
</feature>
<sequence>MKLTVMQSGVRWLWLAVVVIVVDQLAKLAILDGLPYGGPGINVLPFFNIVHVYNKGAAFSFLADQAGWQRWFFALFAIGVSAAMTVALRRQAARCWWLNIAFVLVIGGAIGNLIDRLVYGHVVDFLLFYWQSYFFPAFNLADCAITVGAVMIVLDGLRKKPHAVSGEKEA</sequence>
<comment type="similarity">
    <text evidence="1 9 11">Belongs to the peptidase A8 family.</text>
</comment>
<keyword evidence="4 9" id="KW-0812">Transmembrane</keyword>
<evidence type="ECO:0000313" key="12">
    <source>
        <dbReference type="EMBL" id="MFC3912722.1"/>
    </source>
</evidence>
<evidence type="ECO:0000256" key="4">
    <source>
        <dbReference type="ARBA" id="ARBA00022692"/>
    </source>
</evidence>
<dbReference type="GO" id="GO:0004190">
    <property type="term" value="F:aspartic-type endopeptidase activity"/>
    <property type="evidence" value="ECO:0007669"/>
    <property type="project" value="UniProtKB-EC"/>
</dbReference>
<dbReference type="PANTHER" id="PTHR33695">
    <property type="entry name" value="LIPOPROTEIN SIGNAL PEPTIDASE"/>
    <property type="match status" value="1"/>
</dbReference>
<evidence type="ECO:0000256" key="1">
    <source>
        <dbReference type="ARBA" id="ARBA00006139"/>
    </source>
</evidence>
<dbReference type="EMBL" id="JBHSAF010000002">
    <property type="protein sequence ID" value="MFC3912722.1"/>
    <property type="molecule type" value="Genomic_DNA"/>
</dbReference>
<evidence type="ECO:0000256" key="2">
    <source>
        <dbReference type="ARBA" id="ARBA00022475"/>
    </source>
</evidence>
<feature type="transmembrane region" description="Helical" evidence="9">
    <location>
        <begin position="95"/>
        <end position="114"/>
    </location>
</feature>
<dbReference type="InterPro" id="IPR001872">
    <property type="entry name" value="Peptidase_A8"/>
</dbReference>
<feature type="transmembrane region" description="Helical" evidence="9">
    <location>
        <begin position="71"/>
        <end position="88"/>
    </location>
</feature>
<keyword evidence="2 9" id="KW-1003">Cell membrane</keyword>
<feature type="transmembrane region" description="Helical" evidence="9">
    <location>
        <begin position="12"/>
        <end position="30"/>
    </location>
</feature>
<dbReference type="EC" id="3.4.23.36" evidence="9"/>
<comment type="catalytic activity">
    <reaction evidence="9 10">
        <text>Release of signal peptides from bacterial membrane prolipoproteins. Hydrolyzes -Xaa-Yaa-Zaa-|-(S,diacylglyceryl)Cys-, in which Xaa is hydrophobic (preferably Leu), and Yaa (Ala or Ser) and Zaa (Gly or Ala) have small, neutral side chains.</text>
        <dbReference type="EC" id="3.4.23.36"/>
    </reaction>
</comment>
<keyword evidence="3 9" id="KW-0645">Protease</keyword>
<organism evidence="12 13">
    <name type="scientific">Pseudaeromonas sharmana</name>
    <dbReference type="NCBI Taxonomy" id="328412"/>
    <lineage>
        <taxon>Bacteria</taxon>
        <taxon>Pseudomonadati</taxon>
        <taxon>Pseudomonadota</taxon>
        <taxon>Gammaproteobacteria</taxon>
        <taxon>Aeromonadales</taxon>
        <taxon>Aeromonadaceae</taxon>
        <taxon>Pseudaeromonas</taxon>
    </lineage>
</organism>
<evidence type="ECO:0000256" key="3">
    <source>
        <dbReference type="ARBA" id="ARBA00022670"/>
    </source>
</evidence>
<dbReference type="Proteomes" id="UP001595692">
    <property type="component" value="Unassembled WGS sequence"/>
</dbReference>
<evidence type="ECO:0000256" key="7">
    <source>
        <dbReference type="ARBA" id="ARBA00022989"/>
    </source>
</evidence>
<dbReference type="PANTHER" id="PTHR33695:SF1">
    <property type="entry name" value="LIPOPROTEIN SIGNAL PEPTIDASE"/>
    <property type="match status" value="1"/>
</dbReference>
<keyword evidence="6 9" id="KW-0378">Hydrolase</keyword>
<evidence type="ECO:0000256" key="8">
    <source>
        <dbReference type="ARBA" id="ARBA00023136"/>
    </source>
</evidence>
<dbReference type="NCBIfam" id="TIGR00077">
    <property type="entry name" value="lspA"/>
    <property type="match status" value="1"/>
</dbReference>
<dbReference type="Pfam" id="PF01252">
    <property type="entry name" value="Peptidase_A8"/>
    <property type="match status" value="1"/>
</dbReference>
<evidence type="ECO:0000256" key="9">
    <source>
        <dbReference type="HAMAP-Rule" id="MF_00161"/>
    </source>
</evidence>
<dbReference type="PROSITE" id="PS00855">
    <property type="entry name" value="SPASE_II"/>
    <property type="match status" value="1"/>
</dbReference>
<comment type="caution">
    <text evidence="12">The sequence shown here is derived from an EMBL/GenBank/DDBJ whole genome shotgun (WGS) entry which is preliminary data.</text>
</comment>
<dbReference type="HAMAP" id="MF_00161">
    <property type="entry name" value="LspA"/>
    <property type="match status" value="1"/>
</dbReference>
<comment type="subcellular location">
    <subcellularLocation>
        <location evidence="9">Cell membrane</location>
        <topology evidence="9">Multi-pass membrane protein</topology>
    </subcellularLocation>
</comment>
<evidence type="ECO:0000256" key="10">
    <source>
        <dbReference type="RuleBase" id="RU000594"/>
    </source>
</evidence>
<proteinExistence type="inferred from homology"/>
<keyword evidence="8 9" id="KW-0472">Membrane</keyword>
<evidence type="ECO:0000256" key="11">
    <source>
        <dbReference type="RuleBase" id="RU004181"/>
    </source>
</evidence>
<keyword evidence="5 9" id="KW-0064">Aspartyl protease</keyword>
<dbReference type="PRINTS" id="PR00781">
    <property type="entry name" value="LIPOSIGPTASE"/>
</dbReference>
<dbReference type="RefSeq" id="WP_377150865.1">
    <property type="nucleotide sequence ID" value="NZ_JBHSAF010000002.1"/>
</dbReference>
<gene>
    <name evidence="9 12" type="primary">lspA</name>
    <name evidence="12" type="ORF">ACFOSS_04440</name>
</gene>
<evidence type="ECO:0000256" key="5">
    <source>
        <dbReference type="ARBA" id="ARBA00022750"/>
    </source>
</evidence>
<accession>A0ABV8CLD6</accession>